<dbReference type="HOGENOM" id="CLU_093901_2_1_1"/>
<keyword evidence="7 9" id="KW-0804">Transcription</keyword>
<keyword evidence="5 9" id="KW-0805">Transcription regulation</keyword>
<dbReference type="RefSeq" id="XP_022459072.1">
    <property type="nucleotide sequence ID" value="XM_022603359.1"/>
</dbReference>
<dbReference type="GeneID" id="34520460"/>
<evidence type="ECO:0000256" key="3">
    <source>
        <dbReference type="ARBA" id="ARBA00018504"/>
    </source>
</evidence>
<feature type="region of interest" description="Disordered" evidence="11">
    <location>
        <begin position="100"/>
        <end position="126"/>
    </location>
</feature>
<keyword evidence="6 10" id="KW-0175">Coiled coil</keyword>
<dbReference type="GO" id="GO:0006281">
    <property type="term" value="P:DNA repair"/>
    <property type="evidence" value="ECO:0007669"/>
    <property type="project" value="UniProtKB-UniRule"/>
</dbReference>
<dbReference type="PANTHER" id="PTHR13476">
    <property type="entry name" value="CHROMATIN MODIFICATION-RELATED PROTEIN MEAF6"/>
    <property type="match status" value="1"/>
</dbReference>
<gene>
    <name evidence="12" type="ORF">KUCA_T00003053001</name>
</gene>
<keyword evidence="9" id="KW-0227">DNA damage</keyword>
<comment type="similarity">
    <text evidence="2 9">Belongs to the EAF6 family.</text>
</comment>
<feature type="coiled-coil region" evidence="10">
    <location>
        <begin position="7"/>
        <end position="44"/>
    </location>
</feature>
<protein>
    <recommendedName>
        <fullName evidence="3 9">Chromatin modification-related protein EAF6</fullName>
    </recommendedName>
</protein>
<keyword evidence="8 9" id="KW-0539">Nucleus</keyword>
<dbReference type="EMBL" id="HG793127">
    <property type="protein sequence ID" value="CDK27076.1"/>
    <property type="molecule type" value="Genomic_DNA"/>
</dbReference>
<dbReference type="GO" id="GO:0005634">
    <property type="term" value="C:nucleus"/>
    <property type="evidence" value="ECO:0007669"/>
    <property type="project" value="UniProtKB-SubCell"/>
</dbReference>
<evidence type="ECO:0000313" key="13">
    <source>
        <dbReference type="Proteomes" id="UP000019384"/>
    </source>
</evidence>
<name>W6MKY4_9ASCO</name>
<evidence type="ECO:0000256" key="4">
    <source>
        <dbReference type="ARBA" id="ARBA00022853"/>
    </source>
</evidence>
<keyword evidence="4 9" id="KW-0156">Chromatin regulator</keyword>
<evidence type="ECO:0000256" key="7">
    <source>
        <dbReference type="ARBA" id="ARBA00023163"/>
    </source>
</evidence>
<dbReference type="STRING" id="1382522.W6MKY4"/>
<keyword evidence="9" id="KW-0234">DNA repair</keyword>
<dbReference type="InterPro" id="IPR015418">
    <property type="entry name" value="Eaf6"/>
</dbReference>
<evidence type="ECO:0000256" key="5">
    <source>
        <dbReference type="ARBA" id="ARBA00023015"/>
    </source>
</evidence>
<evidence type="ECO:0000256" key="6">
    <source>
        <dbReference type="ARBA" id="ARBA00023054"/>
    </source>
</evidence>
<dbReference type="AlphaFoldDB" id="W6MKY4"/>
<sequence length="126" mass="14500">MPEPTKVAEYEKLKKKLHQRIQDKRNLDKQLTQLEEEIFNKETLYLSEATYGNIIKGFDNFTKSASAQQAKKKMVFGDEDRIFSLSSSTYVRHLKKVNNGGSIDFEDLDDESPNGSPANRKRKAQD</sequence>
<organism evidence="12 13">
    <name type="scientific">Kuraishia capsulata CBS 1993</name>
    <dbReference type="NCBI Taxonomy" id="1382522"/>
    <lineage>
        <taxon>Eukaryota</taxon>
        <taxon>Fungi</taxon>
        <taxon>Dikarya</taxon>
        <taxon>Ascomycota</taxon>
        <taxon>Saccharomycotina</taxon>
        <taxon>Pichiomycetes</taxon>
        <taxon>Pichiales</taxon>
        <taxon>Pichiaceae</taxon>
        <taxon>Kuraishia</taxon>
    </lineage>
</organism>
<dbReference type="Proteomes" id="UP000019384">
    <property type="component" value="Unassembled WGS sequence"/>
</dbReference>
<dbReference type="OrthoDB" id="440324at2759"/>
<reference evidence="12" key="2">
    <citation type="submission" date="2014-02" db="EMBL/GenBank/DDBJ databases">
        <title>Complete DNA sequence of /Kuraishia capsulata/ illustrates novel genomic features among budding yeasts (/Saccharomycotina/).</title>
        <authorList>
            <person name="Morales L."/>
            <person name="Noel B."/>
            <person name="Porcel B."/>
            <person name="Marcet-Houben M."/>
            <person name="Hullo M-F."/>
            <person name="Sacerdot C."/>
            <person name="Tekaia F."/>
            <person name="Leh-Louis V."/>
            <person name="Despons L."/>
            <person name="Khanna V."/>
            <person name="Aury J-M."/>
            <person name="Barbe V."/>
            <person name="Couloux A."/>
            <person name="Labadie K."/>
            <person name="Pelletier E."/>
            <person name="Souciet J-L."/>
            <person name="Boekhout T."/>
            <person name="Gabaldon T."/>
            <person name="Wincker P."/>
            <person name="Dujon B."/>
        </authorList>
    </citation>
    <scope>NUCLEOTIDE SEQUENCE</scope>
    <source>
        <strain evidence="12">CBS 1993</strain>
    </source>
</reference>
<evidence type="ECO:0000256" key="8">
    <source>
        <dbReference type="ARBA" id="ARBA00023242"/>
    </source>
</evidence>
<evidence type="ECO:0000256" key="11">
    <source>
        <dbReference type="SAM" id="MobiDB-lite"/>
    </source>
</evidence>
<evidence type="ECO:0000256" key="1">
    <source>
        <dbReference type="ARBA" id="ARBA00004123"/>
    </source>
</evidence>
<reference evidence="12" key="1">
    <citation type="submission" date="2013-12" db="EMBL/GenBank/DDBJ databases">
        <authorList>
            <person name="Genoscope - CEA"/>
        </authorList>
    </citation>
    <scope>NUCLEOTIDE SEQUENCE</scope>
    <source>
        <strain evidence="12">CBS 1993</strain>
    </source>
</reference>
<accession>W6MKY4</accession>
<keyword evidence="13" id="KW-1185">Reference proteome</keyword>
<evidence type="ECO:0000313" key="12">
    <source>
        <dbReference type="EMBL" id="CDK27076.1"/>
    </source>
</evidence>
<evidence type="ECO:0000256" key="2">
    <source>
        <dbReference type="ARBA" id="ARBA00010916"/>
    </source>
</evidence>
<evidence type="ECO:0000256" key="9">
    <source>
        <dbReference type="RuleBase" id="RU368022"/>
    </source>
</evidence>
<proteinExistence type="inferred from homology"/>
<comment type="subcellular location">
    <subcellularLocation>
        <location evidence="1 9">Nucleus</location>
    </subcellularLocation>
</comment>
<dbReference type="Pfam" id="PF09340">
    <property type="entry name" value="NuA4"/>
    <property type="match status" value="1"/>
</dbReference>
<dbReference type="GO" id="GO:0035267">
    <property type="term" value="C:NuA4 histone acetyltransferase complex"/>
    <property type="evidence" value="ECO:0007669"/>
    <property type="project" value="UniProtKB-UniRule"/>
</dbReference>
<evidence type="ECO:0000256" key="10">
    <source>
        <dbReference type="SAM" id="Coils"/>
    </source>
</evidence>
<comment type="subunit">
    <text evidence="9">Component of the NuA4 histone acetyltransferase complex.</text>
</comment>
<dbReference type="GO" id="GO:0006325">
    <property type="term" value="P:chromatin organization"/>
    <property type="evidence" value="ECO:0007669"/>
    <property type="project" value="UniProtKB-KW"/>
</dbReference>
<comment type="function">
    <text evidence="9">Component of the NuA4 histone acetyltransferase complex which is involved in transcriptional activation of selected genes principally by acetylation of nucleosomal histone H4 and H2A. The NuA4 complex is also involved in DNA repair.</text>
</comment>